<organism evidence="2 3">
    <name type="scientific">Crepidotus variabilis</name>
    <dbReference type="NCBI Taxonomy" id="179855"/>
    <lineage>
        <taxon>Eukaryota</taxon>
        <taxon>Fungi</taxon>
        <taxon>Dikarya</taxon>
        <taxon>Basidiomycota</taxon>
        <taxon>Agaricomycotina</taxon>
        <taxon>Agaricomycetes</taxon>
        <taxon>Agaricomycetidae</taxon>
        <taxon>Agaricales</taxon>
        <taxon>Agaricineae</taxon>
        <taxon>Crepidotaceae</taxon>
        <taxon>Crepidotus</taxon>
    </lineage>
</organism>
<feature type="compositionally biased region" description="Low complexity" evidence="1">
    <location>
        <begin position="302"/>
        <end position="323"/>
    </location>
</feature>
<feature type="region of interest" description="Disordered" evidence="1">
    <location>
        <begin position="274"/>
        <end position="354"/>
    </location>
</feature>
<dbReference type="EMBL" id="MU157957">
    <property type="protein sequence ID" value="KAF9522180.1"/>
    <property type="molecule type" value="Genomic_DNA"/>
</dbReference>
<feature type="compositionally biased region" description="Polar residues" evidence="1">
    <location>
        <begin position="283"/>
        <end position="300"/>
    </location>
</feature>
<evidence type="ECO:0000313" key="2">
    <source>
        <dbReference type="EMBL" id="KAF9522180.1"/>
    </source>
</evidence>
<sequence>MMAMKSSTSTPPPIDLKHMTSNGALTSPVKPHRSANRLSQHLDLRVGSPTSIPSSPTSIRSSTSAIFERDIEPIVSPLPTSAHHPPNPHRVPRAKGTEQLEHSVPSVLDSAAAILADIDPTDDTTSLATDVAVLSPANSFFDSMVGRSSGFASPIGSFRSRSPSPSRTGGTTGRDILLAIPGSPPVPSNSASPTSLLGLTNVAAPPPSLLALSPPSQSSSPPLKPTIQTVAIPLPGSISKSMSSGTNKSDISQISNATPSIVTPTSAYFSSASSAVESGQSSPTTTTVEHPPNNVINAHTLSPLSHSTTASNSSGSPLSSSPPINTNIHPMASPVASQSMASPSTSHPPSPLHVPKKRLSFMSYSDLLTSTPAATQTLSSLTTCASSTEPPPHIPSVSGLGIASAIHAAQHGGSNASRGGSRAPSIRQMSLGSVGASPFGGIVHPNAKENIALLGSMSGEWEREGMGMGLDERLEGLVINAPASRPVVGGKA</sequence>
<keyword evidence="3" id="KW-1185">Reference proteome</keyword>
<feature type="region of interest" description="Disordered" evidence="1">
    <location>
        <begin position="1"/>
        <end position="62"/>
    </location>
</feature>
<proteinExistence type="predicted"/>
<reference evidence="2" key="1">
    <citation type="submission" date="2020-11" db="EMBL/GenBank/DDBJ databases">
        <authorList>
            <consortium name="DOE Joint Genome Institute"/>
            <person name="Ahrendt S."/>
            <person name="Riley R."/>
            <person name="Andreopoulos W."/>
            <person name="Labutti K."/>
            <person name="Pangilinan J."/>
            <person name="Ruiz-Duenas F.J."/>
            <person name="Barrasa J.M."/>
            <person name="Sanchez-Garcia M."/>
            <person name="Camarero S."/>
            <person name="Miyauchi S."/>
            <person name="Serrano A."/>
            <person name="Linde D."/>
            <person name="Babiker R."/>
            <person name="Drula E."/>
            <person name="Ayuso-Fernandez I."/>
            <person name="Pacheco R."/>
            <person name="Padilla G."/>
            <person name="Ferreira P."/>
            <person name="Barriuso J."/>
            <person name="Kellner H."/>
            <person name="Castanera R."/>
            <person name="Alfaro M."/>
            <person name="Ramirez L."/>
            <person name="Pisabarro A.G."/>
            <person name="Kuo A."/>
            <person name="Tritt A."/>
            <person name="Lipzen A."/>
            <person name="He G."/>
            <person name="Yan M."/>
            <person name="Ng V."/>
            <person name="Cullen D."/>
            <person name="Martin F."/>
            <person name="Rosso M.-N."/>
            <person name="Henrissat B."/>
            <person name="Hibbett D."/>
            <person name="Martinez A.T."/>
            <person name="Grigoriev I.V."/>
        </authorList>
    </citation>
    <scope>NUCLEOTIDE SEQUENCE</scope>
    <source>
        <strain evidence="2">CBS 506.95</strain>
    </source>
</reference>
<gene>
    <name evidence="2" type="ORF">CPB83DRAFT_864890</name>
</gene>
<evidence type="ECO:0000313" key="3">
    <source>
        <dbReference type="Proteomes" id="UP000807306"/>
    </source>
</evidence>
<comment type="caution">
    <text evidence="2">The sequence shown here is derived from an EMBL/GenBank/DDBJ whole genome shotgun (WGS) entry which is preliminary data.</text>
</comment>
<accession>A0A9P6E473</accession>
<dbReference type="Proteomes" id="UP000807306">
    <property type="component" value="Unassembled WGS sequence"/>
</dbReference>
<dbReference type="AlphaFoldDB" id="A0A9P6E473"/>
<feature type="compositionally biased region" description="Low complexity" evidence="1">
    <location>
        <begin position="48"/>
        <end position="62"/>
    </location>
</feature>
<protein>
    <submittedName>
        <fullName evidence="2">Uncharacterized protein</fullName>
    </submittedName>
</protein>
<evidence type="ECO:0000256" key="1">
    <source>
        <dbReference type="SAM" id="MobiDB-lite"/>
    </source>
</evidence>
<dbReference type="OrthoDB" id="2977885at2759"/>
<name>A0A9P6E473_9AGAR</name>